<dbReference type="InterPro" id="IPR051135">
    <property type="entry name" value="Gal/GlcNAc/GalNAc_ST"/>
</dbReference>
<proteinExistence type="predicted"/>
<dbReference type="GO" id="GO:0006044">
    <property type="term" value="P:N-acetylglucosamine metabolic process"/>
    <property type="evidence" value="ECO:0007669"/>
    <property type="project" value="TreeGrafter"/>
</dbReference>
<protein>
    <submittedName>
        <fullName evidence="2">Sulfotransferase domain-containing protein</fullName>
    </submittedName>
</protein>
<evidence type="ECO:0000313" key="3">
    <source>
        <dbReference type="Proteomes" id="UP000653730"/>
    </source>
</evidence>
<dbReference type="PANTHER" id="PTHR10704">
    <property type="entry name" value="CARBOHYDRATE SULFOTRANSFERASE"/>
    <property type="match status" value="1"/>
</dbReference>
<name>A0A926JW64_9FLAO</name>
<evidence type="ECO:0000259" key="1">
    <source>
        <dbReference type="Pfam" id="PF00685"/>
    </source>
</evidence>
<comment type="caution">
    <text evidence="2">The sequence shown here is derived from an EMBL/GenBank/DDBJ whole genome shotgun (WGS) entry which is preliminary data.</text>
</comment>
<dbReference type="GO" id="GO:0001517">
    <property type="term" value="F:N-acetylglucosamine 6-O-sulfotransferase activity"/>
    <property type="evidence" value="ECO:0007669"/>
    <property type="project" value="TreeGrafter"/>
</dbReference>
<gene>
    <name evidence="2" type="ORF">IBL28_21130</name>
</gene>
<dbReference type="GO" id="GO:0006790">
    <property type="term" value="P:sulfur compound metabolic process"/>
    <property type="evidence" value="ECO:0007669"/>
    <property type="project" value="TreeGrafter"/>
</dbReference>
<dbReference type="AlphaFoldDB" id="A0A926JW64"/>
<dbReference type="EMBL" id="JACVDC010000122">
    <property type="protein sequence ID" value="MBC9798484.1"/>
    <property type="molecule type" value="Genomic_DNA"/>
</dbReference>
<organism evidence="2 3">
    <name type="scientific">Sinomicrobium weinanense</name>
    <dbReference type="NCBI Taxonomy" id="2842200"/>
    <lineage>
        <taxon>Bacteria</taxon>
        <taxon>Pseudomonadati</taxon>
        <taxon>Bacteroidota</taxon>
        <taxon>Flavobacteriia</taxon>
        <taxon>Flavobacteriales</taxon>
        <taxon>Flavobacteriaceae</taxon>
        <taxon>Sinomicrobium</taxon>
    </lineage>
</organism>
<reference evidence="2 3" key="1">
    <citation type="submission" date="2020-09" db="EMBL/GenBank/DDBJ databases">
        <title>Sinomicrobium weinanense sp. nov., a halophilic bacteria isolated from saline-alkali soil.</title>
        <authorList>
            <person name="Wu P."/>
            <person name="Ren H."/>
            <person name="Mei Y."/>
            <person name="Liang Y."/>
            <person name="Chen Z."/>
        </authorList>
    </citation>
    <scope>NUCLEOTIDE SEQUENCE [LARGE SCALE GENOMIC DNA]</scope>
    <source>
        <strain evidence="2 3">FJxs</strain>
    </source>
</reference>
<dbReference type="Pfam" id="PF00685">
    <property type="entry name" value="Sulfotransfer_1"/>
    <property type="match status" value="1"/>
</dbReference>
<dbReference type="Proteomes" id="UP000653730">
    <property type="component" value="Unassembled WGS sequence"/>
</dbReference>
<dbReference type="SUPFAM" id="SSF52540">
    <property type="entry name" value="P-loop containing nucleoside triphosphate hydrolases"/>
    <property type="match status" value="1"/>
</dbReference>
<dbReference type="RefSeq" id="WP_187967600.1">
    <property type="nucleotide sequence ID" value="NZ_JACVDC010000122.1"/>
</dbReference>
<keyword evidence="3" id="KW-1185">Reference proteome</keyword>
<sequence>MSCKRIAIHSVPRSGSTWLGNIFNSHPNVAFRYQPLFSYAFKDALSPGSSKEEILNFFQKIKKSSDGFINQEEGVQKGIIPTFQKDDITHICYKEVRYHHLLENMLEKDGDLKVIGLIRNPLAVIHSWLRAPKEFKKELGWREEEEWRYALKKNLNKPEEFNGYEKWKEVMTLFEDLRIQYPERFYLLNYDDILHNKITTVKDLFSFCDLNISQQTLDFIHQSSSMDQRDAYSVFKAKIKDDGWKKHLPKFIIEEITKDQDFIDFNNRYHWV</sequence>
<feature type="domain" description="Sulfotransferase" evidence="1">
    <location>
        <begin position="6"/>
        <end position="243"/>
    </location>
</feature>
<dbReference type="Gene3D" id="3.40.50.300">
    <property type="entry name" value="P-loop containing nucleotide triphosphate hydrolases"/>
    <property type="match status" value="1"/>
</dbReference>
<dbReference type="InterPro" id="IPR000863">
    <property type="entry name" value="Sulfotransferase_dom"/>
</dbReference>
<dbReference type="InterPro" id="IPR027417">
    <property type="entry name" value="P-loop_NTPase"/>
</dbReference>
<dbReference type="PANTHER" id="PTHR10704:SF44">
    <property type="entry name" value="LD35051P-RELATED"/>
    <property type="match status" value="1"/>
</dbReference>
<accession>A0A926JW64</accession>
<evidence type="ECO:0000313" key="2">
    <source>
        <dbReference type="EMBL" id="MBC9798484.1"/>
    </source>
</evidence>